<dbReference type="InterPro" id="IPR010982">
    <property type="entry name" value="Lambda_DNA-bd_dom_sf"/>
</dbReference>
<accession>A0A554VCJ6</accession>
<gene>
    <name evidence="3" type="ORF">FOF46_26625</name>
</gene>
<dbReference type="AlphaFoldDB" id="A0A554VCJ6"/>
<dbReference type="Pfam" id="PF01381">
    <property type="entry name" value="HTH_3"/>
    <property type="match status" value="1"/>
</dbReference>
<dbReference type="Proteomes" id="UP000318833">
    <property type="component" value="Unassembled WGS sequence"/>
</dbReference>
<sequence>MSEHPVDIYVGKRLRIKRNSLEMSQDELAKAIGVTFQQIQKYEKGKNRISSSRLYELKKALNCSMEYFFDGFDDQTSDSQLLQEPSVDEKEWLKIRSNFCRLPIGIQQSFRKLINSIND</sequence>
<dbReference type="EMBL" id="VLNR01000082">
    <property type="protein sequence ID" value="TSE04404.1"/>
    <property type="molecule type" value="Genomic_DNA"/>
</dbReference>
<protein>
    <submittedName>
        <fullName evidence="3">Helix-turn-helix transcriptional regulator</fullName>
    </submittedName>
</protein>
<dbReference type="SUPFAM" id="SSF47413">
    <property type="entry name" value="lambda repressor-like DNA-binding domains"/>
    <property type="match status" value="1"/>
</dbReference>
<comment type="caution">
    <text evidence="3">The sequence shown here is derived from an EMBL/GenBank/DDBJ whole genome shotgun (WGS) entry which is preliminary data.</text>
</comment>
<name>A0A554VCJ6_9FLAO</name>
<evidence type="ECO:0000256" key="1">
    <source>
        <dbReference type="ARBA" id="ARBA00023125"/>
    </source>
</evidence>
<dbReference type="SMART" id="SM00530">
    <property type="entry name" value="HTH_XRE"/>
    <property type="match status" value="1"/>
</dbReference>
<evidence type="ECO:0000313" key="4">
    <source>
        <dbReference type="Proteomes" id="UP000318833"/>
    </source>
</evidence>
<dbReference type="OrthoDB" id="9797172at2"/>
<organism evidence="3 4">
    <name type="scientific">Aquimarina algiphila</name>
    <dbReference type="NCBI Taxonomy" id="2047982"/>
    <lineage>
        <taxon>Bacteria</taxon>
        <taxon>Pseudomonadati</taxon>
        <taxon>Bacteroidota</taxon>
        <taxon>Flavobacteriia</taxon>
        <taxon>Flavobacteriales</taxon>
        <taxon>Flavobacteriaceae</taxon>
        <taxon>Aquimarina</taxon>
    </lineage>
</organism>
<keyword evidence="4" id="KW-1185">Reference proteome</keyword>
<evidence type="ECO:0000313" key="3">
    <source>
        <dbReference type="EMBL" id="TSE04404.1"/>
    </source>
</evidence>
<dbReference type="PANTHER" id="PTHR46558">
    <property type="entry name" value="TRACRIPTIONAL REGULATORY PROTEIN-RELATED-RELATED"/>
    <property type="match status" value="1"/>
</dbReference>
<dbReference type="InterPro" id="IPR001387">
    <property type="entry name" value="Cro/C1-type_HTH"/>
</dbReference>
<dbReference type="PROSITE" id="PS50943">
    <property type="entry name" value="HTH_CROC1"/>
    <property type="match status" value="1"/>
</dbReference>
<reference evidence="3 4" key="1">
    <citation type="submission" date="2019-07" db="EMBL/GenBank/DDBJ databases">
        <title>The draft genome sequence of Aquimarina algiphila M91.</title>
        <authorList>
            <person name="Meng X."/>
        </authorList>
    </citation>
    <scope>NUCLEOTIDE SEQUENCE [LARGE SCALE GENOMIC DNA]</scope>
    <source>
        <strain evidence="3 4">M91</strain>
    </source>
</reference>
<evidence type="ECO:0000259" key="2">
    <source>
        <dbReference type="PROSITE" id="PS50943"/>
    </source>
</evidence>
<keyword evidence="1" id="KW-0238">DNA-binding</keyword>
<dbReference type="PANTHER" id="PTHR46558:SF4">
    <property type="entry name" value="DNA-BIDING PHAGE PROTEIN"/>
    <property type="match status" value="1"/>
</dbReference>
<dbReference type="CDD" id="cd00093">
    <property type="entry name" value="HTH_XRE"/>
    <property type="match status" value="1"/>
</dbReference>
<feature type="domain" description="HTH cro/C1-type" evidence="2">
    <location>
        <begin position="14"/>
        <end position="68"/>
    </location>
</feature>
<dbReference type="Gene3D" id="1.10.260.40">
    <property type="entry name" value="lambda repressor-like DNA-binding domains"/>
    <property type="match status" value="1"/>
</dbReference>
<proteinExistence type="predicted"/>
<dbReference type="GO" id="GO:0003677">
    <property type="term" value="F:DNA binding"/>
    <property type="evidence" value="ECO:0007669"/>
    <property type="project" value="UniProtKB-KW"/>
</dbReference>
<dbReference type="RefSeq" id="WP_143918581.1">
    <property type="nucleotide sequence ID" value="NZ_CANMXV010000057.1"/>
</dbReference>